<dbReference type="RefSeq" id="WP_235662426.1">
    <property type="nucleotide sequence ID" value="NZ_AVEE02000206.1"/>
</dbReference>
<comment type="caution">
    <text evidence="1">The sequence shown here is derived from an EMBL/GenBank/DDBJ whole genome shotgun (WGS) entry which is preliminary data.</text>
</comment>
<sequence>MAKKPRYIVVDGCIQEGRNVIIRGSPYTPASKEMEDALVAERRIAMSTDPRAQEASSPRQLEVRILMTLPTVTDHELSRTG</sequence>
<keyword evidence="2" id="KW-1185">Reference proteome</keyword>
<evidence type="ECO:0000313" key="2">
    <source>
        <dbReference type="Proteomes" id="UP001569512"/>
    </source>
</evidence>
<gene>
    <name evidence="1" type="ORF">ACDH53_18135</name>
</gene>
<organism evidence="1 2">
    <name type="scientific">Pseudomonas tremae</name>
    <dbReference type="NCBI Taxonomy" id="200454"/>
    <lineage>
        <taxon>Bacteria</taxon>
        <taxon>Pseudomonadati</taxon>
        <taxon>Pseudomonadota</taxon>
        <taxon>Gammaproteobacteria</taxon>
        <taxon>Pseudomonadales</taxon>
        <taxon>Pseudomonadaceae</taxon>
        <taxon>Pseudomonas</taxon>
    </lineage>
</organism>
<dbReference type="EMBL" id="JBGMSU010000007">
    <property type="protein sequence ID" value="MFA0939333.1"/>
    <property type="molecule type" value="Genomic_DNA"/>
</dbReference>
<name>A0ABV4PGW5_9PSED</name>
<evidence type="ECO:0000313" key="1">
    <source>
        <dbReference type="EMBL" id="MFA0939333.1"/>
    </source>
</evidence>
<protein>
    <submittedName>
        <fullName evidence="1">Uncharacterized protein</fullName>
    </submittedName>
</protein>
<reference evidence="1 2" key="1">
    <citation type="submission" date="2024-06" db="EMBL/GenBank/DDBJ databases">
        <title>Genome sequences for Pseudomonas syringae strains with characterized LPS.</title>
        <authorList>
            <person name="Baltrus D.A."/>
            <person name="Krings L."/>
        </authorList>
    </citation>
    <scope>NUCLEOTIDE SEQUENCE [LARGE SCALE GENOMIC DNA]</scope>
    <source>
        <strain evidence="1 2">NCPPB2708</strain>
    </source>
</reference>
<proteinExistence type="predicted"/>
<accession>A0ABV4PGW5</accession>
<dbReference type="Proteomes" id="UP001569512">
    <property type="component" value="Unassembled WGS sequence"/>
</dbReference>